<evidence type="ECO:0000313" key="2">
    <source>
        <dbReference type="EMBL" id="TFY79185.1"/>
    </source>
</evidence>
<dbReference type="SMART" id="SM00829">
    <property type="entry name" value="PKS_ER"/>
    <property type="match status" value="1"/>
</dbReference>
<evidence type="ECO:0000259" key="1">
    <source>
        <dbReference type="SMART" id="SM00829"/>
    </source>
</evidence>
<dbReference type="Pfam" id="PF08240">
    <property type="entry name" value="ADH_N"/>
    <property type="match status" value="1"/>
</dbReference>
<dbReference type="CDD" id="cd08276">
    <property type="entry name" value="MDR7"/>
    <property type="match status" value="1"/>
</dbReference>
<dbReference type="GO" id="GO:0016491">
    <property type="term" value="F:oxidoreductase activity"/>
    <property type="evidence" value="ECO:0007669"/>
    <property type="project" value="InterPro"/>
</dbReference>
<dbReference type="Gene3D" id="3.40.50.720">
    <property type="entry name" value="NAD(P)-binding Rossmann-like Domain"/>
    <property type="match status" value="1"/>
</dbReference>
<dbReference type="InterPro" id="IPR013149">
    <property type="entry name" value="ADH-like_C"/>
</dbReference>
<dbReference type="InterPro" id="IPR020843">
    <property type="entry name" value="ER"/>
</dbReference>
<dbReference type="Pfam" id="PF00107">
    <property type="entry name" value="ADH_zinc_N"/>
    <property type="match status" value="1"/>
</dbReference>
<accession>A0A4Y9ZX73</accession>
<name>A0A4Y9ZX73_9AGAM</name>
<dbReference type="AlphaFoldDB" id="A0A4Y9ZX73"/>
<protein>
    <recommendedName>
        <fullName evidence="1">Enoyl reductase (ER) domain-containing protein</fullName>
    </recommendedName>
</protein>
<proteinExistence type="predicted"/>
<dbReference type="InterPro" id="IPR052711">
    <property type="entry name" value="Zinc_ADH-like"/>
</dbReference>
<organism evidence="2 3">
    <name type="scientific">Hericium alpestre</name>
    <dbReference type="NCBI Taxonomy" id="135208"/>
    <lineage>
        <taxon>Eukaryota</taxon>
        <taxon>Fungi</taxon>
        <taxon>Dikarya</taxon>
        <taxon>Basidiomycota</taxon>
        <taxon>Agaricomycotina</taxon>
        <taxon>Agaricomycetes</taxon>
        <taxon>Russulales</taxon>
        <taxon>Hericiaceae</taxon>
        <taxon>Hericium</taxon>
    </lineage>
</organism>
<dbReference type="InterPro" id="IPR011032">
    <property type="entry name" value="GroES-like_sf"/>
</dbReference>
<feature type="domain" description="Enoyl reductase (ER)" evidence="1">
    <location>
        <begin position="17"/>
        <end position="341"/>
    </location>
</feature>
<keyword evidence="3" id="KW-1185">Reference proteome</keyword>
<comment type="caution">
    <text evidence="2">The sequence shown here is derived from an EMBL/GenBank/DDBJ whole genome shotgun (WGS) entry which is preliminary data.</text>
</comment>
<dbReference type="PANTHER" id="PTHR45033:SF2">
    <property type="entry name" value="ZINC-TYPE ALCOHOL DEHYDROGENASE-LIKE PROTEIN C1773.06C"/>
    <property type="match status" value="1"/>
</dbReference>
<dbReference type="InterPro" id="IPR013154">
    <property type="entry name" value="ADH-like_N"/>
</dbReference>
<dbReference type="SUPFAM" id="SSF51735">
    <property type="entry name" value="NAD(P)-binding Rossmann-fold domains"/>
    <property type="match status" value="1"/>
</dbReference>
<dbReference type="Gene3D" id="3.90.180.10">
    <property type="entry name" value="Medium-chain alcohol dehydrogenases, catalytic domain"/>
    <property type="match status" value="1"/>
</dbReference>
<evidence type="ECO:0000313" key="3">
    <source>
        <dbReference type="Proteomes" id="UP000298061"/>
    </source>
</evidence>
<sequence length="345" mass="37604">MSKTQVNLAYRITEFAGPLEGLTQVEEPIPKPRAHEVLVRIHAASLNFRDYAVLSKLYPFPIKNNVVPGSDMAGEVVAVGEGVDAYKVGDRVTANFDQENFYGPSKDWNTGLGAPIDGVLQKYRVFHEMGLLHFPKHLSYEEAACWPCTGVTAWNALFGGIPIIPGQTVLLQGTGGVSMTALQLAHTMGAKTIITSSSDKKLELAKEMGATHTINYKKQPDWDKVVKQLTEGRGADHILDVVGINEIERCFGSVKQGGVISTIGFLGGELKAYPNVPALALSTGAILRGINIGSKQLHEDLLRFVDTNKLRPHIDKVFPFEQTREALDYLSKGQHSGKIVIKVSS</sequence>
<dbReference type="Proteomes" id="UP000298061">
    <property type="component" value="Unassembled WGS sequence"/>
</dbReference>
<dbReference type="OrthoDB" id="9930022at2759"/>
<dbReference type="EMBL" id="SFCI01000543">
    <property type="protein sequence ID" value="TFY79185.1"/>
    <property type="molecule type" value="Genomic_DNA"/>
</dbReference>
<dbReference type="InterPro" id="IPR036291">
    <property type="entry name" value="NAD(P)-bd_dom_sf"/>
</dbReference>
<reference evidence="2 3" key="1">
    <citation type="submission" date="2019-02" db="EMBL/GenBank/DDBJ databases">
        <title>Genome sequencing of the rare red list fungi Hericium alpestre (H. flagellum).</title>
        <authorList>
            <person name="Buettner E."/>
            <person name="Kellner H."/>
        </authorList>
    </citation>
    <scope>NUCLEOTIDE SEQUENCE [LARGE SCALE GENOMIC DNA]</scope>
    <source>
        <strain evidence="2 3">DSM 108284</strain>
    </source>
</reference>
<dbReference type="STRING" id="135208.A0A4Y9ZX73"/>
<gene>
    <name evidence="2" type="ORF">EWM64_g4828</name>
</gene>
<dbReference type="SUPFAM" id="SSF50129">
    <property type="entry name" value="GroES-like"/>
    <property type="match status" value="1"/>
</dbReference>
<dbReference type="PANTHER" id="PTHR45033">
    <property type="match status" value="1"/>
</dbReference>